<evidence type="ECO:0000313" key="3">
    <source>
        <dbReference type="Proteomes" id="UP000030185"/>
    </source>
</evidence>
<dbReference type="eggNOG" id="ENOG502ZBUH">
    <property type="taxonomic scope" value="Bacteria"/>
</dbReference>
<comment type="caution">
    <text evidence="2">The sequence shown here is derived from an EMBL/GenBank/DDBJ whole genome shotgun (WGS) entry which is preliminary data.</text>
</comment>
<sequence>MQEFVDLLKILLPAGVVLYGMYLTVKAFLNKEFEKKLVDIKIKNTETVLPIRLQAYERMALFLERISPANLVVRVNDASFSSVAFHQQLLHEIREEFSHNLSQQVYMSDQAWDNVKKAMDDIISIINMAADKTNPQSRSIELAKNIFDLLSTRSEDPVNNALRFLKIEIRQAF</sequence>
<proteinExistence type="predicted"/>
<dbReference type="RefSeq" id="WP_045456868.1">
    <property type="nucleotide sequence ID" value="NZ_BBLT01000001.1"/>
</dbReference>
<dbReference type="EMBL" id="BBLT01000001">
    <property type="protein sequence ID" value="GAL82805.1"/>
    <property type="molecule type" value="Genomic_DNA"/>
</dbReference>
<reference evidence="2 3" key="1">
    <citation type="submission" date="2014-09" db="EMBL/GenBank/DDBJ databases">
        <title>Sporocytophaga myxococcoides PG-01 genome sequencing.</title>
        <authorList>
            <person name="Liu L."/>
            <person name="Gao P.J."/>
            <person name="Chen G.J."/>
            <person name="Wang L.S."/>
        </authorList>
    </citation>
    <scope>NUCLEOTIDE SEQUENCE [LARGE SCALE GENOMIC DNA]</scope>
    <source>
        <strain evidence="2 3">PG-01</strain>
    </source>
</reference>
<dbReference type="Pfam" id="PF25589">
    <property type="entry name" value="DUF7935"/>
    <property type="match status" value="1"/>
</dbReference>
<keyword evidence="3" id="KW-1185">Reference proteome</keyword>
<accession>A0A098L874</accession>
<organism evidence="2 3">
    <name type="scientific">Sporocytophaga myxococcoides</name>
    <dbReference type="NCBI Taxonomy" id="153721"/>
    <lineage>
        <taxon>Bacteria</taxon>
        <taxon>Pseudomonadati</taxon>
        <taxon>Bacteroidota</taxon>
        <taxon>Cytophagia</taxon>
        <taxon>Cytophagales</taxon>
        <taxon>Cytophagaceae</taxon>
        <taxon>Sporocytophaga</taxon>
    </lineage>
</organism>
<keyword evidence="1" id="KW-1133">Transmembrane helix</keyword>
<gene>
    <name evidence="2" type="ORF">MYP_31</name>
</gene>
<keyword evidence="1" id="KW-0472">Membrane</keyword>
<dbReference type="AlphaFoldDB" id="A0A098L874"/>
<evidence type="ECO:0000256" key="1">
    <source>
        <dbReference type="SAM" id="Phobius"/>
    </source>
</evidence>
<dbReference type="InterPro" id="IPR057695">
    <property type="entry name" value="DUF7935"/>
</dbReference>
<dbReference type="STRING" id="153721.MYP_31"/>
<dbReference type="OrthoDB" id="1493032at2"/>
<name>A0A098L874_9BACT</name>
<evidence type="ECO:0000313" key="2">
    <source>
        <dbReference type="EMBL" id="GAL82805.1"/>
    </source>
</evidence>
<protein>
    <submittedName>
        <fullName evidence="2">Uncharacterized protein</fullName>
    </submittedName>
</protein>
<dbReference type="Proteomes" id="UP000030185">
    <property type="component" value="Unassembled WGS sequence"/>
</dbReference>
<keyword evidence="1" id="KW-0812">Transmembrane</keyword>
<feature type="transmembrane region" description="Helical" evidence="1">
    <location>
        <begin position="12"/>
        <end position="29"/>
    </location>
</feature>